<evidence type="ECO:0000256" key="5">
    <source>
        <dbReference type="ARBA" id="ARBA00023004"/>
    </source>
</evidence>
<dbReference type="SMART" id="SM00702">
    <property type="entry name" value="P4Hc"/>
    <property type="match status" value="1"/>
</dbReference>
<evidence type="ECO:0000259" key="6">
    <source>
        <dbReference type="PROSITE" id="PS51471"/>
    </source>
</evidence>
<keyword evidence="2" id="KW-0479">Metal-binding</keyword>
<reference evidence="7 8" key="1">
    <citation type="submission" date="2017-12" db="EMBL/GenBank/DDBJ databases">
        <title>Sequencing, de novo assembly and annotation of complete genome of a new Thraustochytrid species, strain FCC1311.</title>
        <authorList>
            <person name="Sedici K."/>
            <person name="Godart F."/>
            <person name="Aiese Cigliano R."/>
            <person name="Sanseverino W."/>
            <person name="Barakat M."/>
            <person name="Ortet P."/>
            <person name="Marechal E."/>
            <person name="Cagnac O."/>
            <person name="Amato A."/>
        </authorList>
    </citation>
    <scope>NUCLEOTIDE SEQUENCE [LARGE SCALE GENOMIC DNA]</scope>
</reference>
<evidence type="ECO:0000313" key="7">
    <source>
        <dbReference type="EMBL" id="GBG32316.1"/>
    </source>
</evidence>
<organism evidence="7 8">
    <name type="scientific">Hondaea fermentalgiana</name>
    <dbReference type="NCBI Taxonomy" id="2315210"/>
    <lineage>
        <taxon>Eukaryota</taxon>
        <taxon>Sar</taxon>
        <taxon>Stramenopiles</taxon>
        <taxon>Bigyra</taxon>
        <taxon>Labyrinthulomycetes</taxon>
        <taxon>Thraustochytrida</taxon>
        <taxon>Thraustochytriidae</taxon>
        <taxon>Hondaea</taxon>
    </lineage>
</organism>
<accession>A0A2R5GN47</accession>
<dbReference type="InterPro" id="IPR045054">
    <property type="entry name" value="P4HA-like"/>
</dbReference>
<dbReference type="GO" id="GO:0031418">
    <property type="term" value="F:L-ascorbic acid binding"/>
    <property type="evidence" value="ECO:0007669"/>
    <property type="project" value="InterPro"/>
</dbReference>
<feature type="domain" description="Fe2OG dioxygenase" evidence="6">
    <location>
        <begin position="141"/>
        <end position="255"/>
    </location>
</feature>
<keyword evidence="8" id="KW-1185">Reference proteome</keyword>
<dbReference type="GO" id="GO:0005506">
    <property type="term" value="F:iron ion binding"/>
    <property type="evidence" value="ECO:0007669"/>
    <property type="project" value="InterPro"/>
</dbReference>
<dbReference type="PROSITE" id="PS51471">
    <property type="entry name" value="FE2OG_OXY"/>
    <property type="match status" value="1"/>
</dbReference>
<sequence length="308" mass="35062">MSTGPSPFGEVAPVLKSLAEAGDLLNVTDLEARRDGDARVVAARPEPDLDCVVLDDVLSAEECAYLVSQTEKMKYSFWDAREERKTEFRNADTIETHQPEIAALLWNRIKDKLPDPVEITDDDESPRWQRDLEGTWDPYGTNEHLLFARYRQGGHFAPHTDGYNIVSCDERSMYSIVLFLNDCQEGGGTRFYADEQRDQLVKDEAGRYTGRPDLVRFTAAPKAGRMVIFFHNIMHEGVPVGEEAEKYIIRSDVMYRRRDPICKTPRDNEAFRLYQEAQEVSVAGDCDAAMTLFRRAFKMSPTLADIYG</sequence>
<dbReference type="InterPro" id="IPR044862">
    <property type="entry name" value="Pro_4_hyd_alph_FE2OG_OXY"/>
</dbReference>
<keyword evidence="5" id="KW-0408">Iron</keyword>
<dbReference type="PANTHER" id="PTHR10869:SF246">
    <property type="entry name" value="TRANSMEMBRANE PROLYL 4-HYDROXYLASE"/>
    <property type="match status" value="1"/>
</dbReference>
<comment type="cofactor">
    <cofactor evidence="1">
        <name>L-ascorbate</name>
        <dbReference type="ChEBI" id="CHEBI:38290"/>
    </cofactor>
</comment>
<dbReference type="GO" id="GO:0005783">
    <property type="term" value="C:endoplasmic reticulum"/>
    <property type="evidence" value="ECO:0007669"/>
    <property type="project" value="TreeGrafter"/>
</dbReference>
<dbReference type="Gene3D" id="2.60.120.620">
    <property type="entry name" value="q2cbj1_9rhob like domain"/>
    <property type="match status" value="1"/>
</dbReference>
<dbReference type="InterPro" id="IPR005123">
    <property type="entry name" value="Oxoglu/Fe-dep_dioxygenase_dom"/>
</dbReference>
<dbReference type="AlphaFoldDB" id="A0A2R5GN47"/>
<dbReference type="PANTHER" id="PTHR10869">
    <property type="entry name" value="PROLYL 4-HYDROXYLASE ALPHA SUBUNIT"/>
    <property type="match status" value="1"/>
</dbReference>
<dbReference type="Pfam" id="PF13640">
    <property type="entry name" value="2OG-FeII_Oxy_3"/>
    <property type="match status" value="1"/>
</dbReference>
<dbReference type="InterPro" id="IPR006620">
    <property type="entry name" value="Pro_4_hyd_alph"/>
</dbReference>
<evidence type="ECO:0000313" key="8">
    <source>
        <dbReference type="Proteomes" id="UP000241890"/>
    </source>
</evidence>
<evidence type="ECO:0000256" key="2">
    <source>
        <dbReference type="ARBA" id="ARBA00022723"/>
    </source>
</evidence>
<dbReference type="OrthoDB" id="204240at2759"/>
<proteinExistence type="predicted"/>
<evidence type="ECO:0000256" key="3">
    <source>
        <dbReference type="ARBA" id="ARBA00022964"/>
    </source>
</evidence>
<keyword evidence="4" id="KW-0560">Oxidoreductase</keyword>
<keyword evidence="3" id="KW-0223">Dioxygenase</keyword>
<evidence type="ECO:0000256" key="4">
    <source>
        <dbReference type="ARBA" id="ARBA00023002"/>
    </source>
</evidence>
<name>A0A2R5GN47_9STRA</name>
<dbReference type="EMBL" id="BEYU01000120">
    <property type="protein sequence ID" value="GBG32316.1"/>
    <property type="molecule type" value="Genomic_DNA"/>
</dbReference>
<gene>
    <name evidence="7" type="ORF">FCC1311_085412</name>
</gene>
<dbReference type="GO" id="GO:0004656">
    <property type="term" value="F:procollagen-proline 4-dioxygenase activity"/>
    <property type="evidence" value="ECO:0007669"/>
    <property type="project" value="TreeGrafter"/>
</dbReference>
<dbReference type="InParanoid" id="A0A2R5GN47"/>
<evidence type="ECO:0000256" key="1">
    <source>
        <dbReference type="ARBA" id="ARBA00001961"/>
    </source>
</evidence>
<comment type="caution">
    <text evidence="7">The sequence shown here is derived from an EMBL/GenBank/DDBJ whole genome shotgun (WGS) entry which is preliminary data.</text>
</comment>
<dbReference type="SUPFAM" id="SSF51197">
    <property type="entry name" value="Clavaminate synthase-like"/>
    <property type="match status" value="1"/>
</dbReference>
<dbReference type="Proteomes" id="UP000241890">
    <property type="component" value="Unassembled WGS sequence"/>
</dbReference>
<protein>
    <recommendedName>
        <fullName evidence="6">Fe2OG dioxygenase domain-containing protein</fullName>
    </recommendedName>
</protein>